<dbReference type="RefSeq" id="WP_053086637.1">
    <property type="nucleotide sequence ID" value="NZ_CAXBGM010000046.1"/>
</dbReference>
<evidence type="ECO:0000256" key="2">
    <source>
        <dbReference type="ARBA" id="ARBA00022692"/>
    </source>
</evidence>
<organism evidence="6 7">
    <name type="scientific">Cyclobacterium amurskyense</name>
    <dbReference type="NCBI Taxonomy" id="320787"/>
    <lineage>
        <taxon>Bacteria</taxon>
        <taxon>Pseudomonadati</taxon>
        <taxon>Bacteroidota</taxon>
        <taxon>Cytophagia</taxon>
        <taxon>Cytophagales</taxon>
        <taxon>Cyclobacteriaceae</taxon>
        <taxon>Cyclobacterium</taxon>
    </lineage>
</organism>
<dbReference type="STRING" id="320787.CA2015_0593"/>
<dbReference type="Gene3D" id="3.40.50.2000">
    <property type="entry name" value="Glycogen Phosphorylase B"/>
    <property type="match status" value="1"/>
</dbReference>
<keyword evidence="4" id="KW-1133">Transmembrane helix</keyword>
<evidence type="ECO:0000313" key="6">
    <source>
        <dbReference type="EMBL" id="AKP50059.1"/>
    </source>
</evidence>
<evidence type="ECO:0000256" key="3">
    <source>
        <dbReference type="ARBA" id="ARBA00022824"/>
    </source>
</evidence>
<dbReference type="Proteomes" id="UP000036520">
    <property type="component" value="Chromosome"/>
</dbReference>
<dbReference type="PANTHER" id="PTHR12154">
    <property type="entry name" value="GLYCOSYL TRANSFERASE-RELATED"/>
    <property type="match status" value="1"/>
</dbReference>
<gene>
    <name evidence="6" type="ORF">CA2015_0593</name>
</gene>
<dbReference type="GO" id="GO:0004577">
    <property type="term" value="F:N-acetylglucosaminyldiphosphodolichol N-acetylglucosaminyltransferase activity"/>
    <property type="evidence" value="ECO:0007669"/>
    <property type="project" value="TreeGrafter"/>
</dbReference>
<dbReference type="NCBIfam" id="NF041549">
    <property type="entry name" value="PssD"/>
    <property type="match status" value="1"/>
</dbReference>
<proteinExistence type="predicted"/>
<keyword evidence="7" id="KW-1185">Reference proteome</keyword>
<keyword evidence="3" id="KW-0256">Endoplasmic reticulum</keyword>
<protein>
    <submittedName>
        <fullName evidence="6">Oligosaccharide biosynthesis protein Alg14 like protein</fullName>
    </submittedName>
</protein>
<evidence type="ECO:0000256" key="4">
    <source>
        <dbReference type="ARBA" id="ARBA00022989"/>
    </source>
</evidence>
<dbReference type="InterPro" id="IPR013969">
    <property type="entry name" value="Oligosacch_biosynth_Alg14"/>
</dbReference>
<dbReference type="OrthoDB" id="555447at2"/>
<dbReference type="KEGG" id="camu:CA2015_0593"/>
<reference evidence="6 7" key="1">
    <citation type="submission" date="2015-07" db="EMBL/GenBank/DDBJ databases">
        <authorList>
            <person name="Kim K.M."/>
        </authorList>
    </citation>
    <scope>NUCLEOTIDE SEQUENCE [LARGE SCALE GENOMIC DNA]</scope>
    <source>
        <strain evidence="6 7">KCTC 12363</strain>
    </source>
</reference>
<dbReference type="Pfam" id="PF08660">
    <property type="entry name" value="Alg14"/>
    <property type="match status" value="1"/>
</dbReference>
<dbReference type="GO" id="GO:0006488">
    <property type="term" value="P:dolichol-linked oligosaccharide biosynthetic process"/>
    <property type="evidence" value="ECO:0007669"/>
    <property type="project" value="InterPro"/>
</dbReference>
<name>A0A0H4P7C3_9BACT</name>
<evidence type="ECO:0000313" key="7">
    <source>
        <dbReference type="Proteomes" id="UP000036520"/>
    </source>
</evidence>
<dbReference type="PANTHER" id="PTHR12154:SF4">
    <property type="entry name" value="UDP-N-ACETYLGLUCOSAMINE TRANSFERASE SUBUNIT ALG14 HOMOLOG"/>
    <property type="match status" value="1"/>
</dbReference>
<keyword evidence="2" id="KW-0812">Transmembrane</keyword>
<dbReference type="AlphaFoldDB" id="A0A0H4P7C3"/>
<accession>A0A0H4P7C3</accession>
<keyword evidence="5" id="KW-0472">Membrane</keyword>
<sequence length="165" mass="19247">MKPKVILLIYGSGGHRAQMEKLLDRIKKEYEGTQVKFIGVSESEASIHHPIIVETYEQPPFRNKYFSLMNLLSIPLKYYNFISCFFKIQRKYNVLSIISTGPGLAIPFSVLFKMKNTRIVFIETWSRFETQSYAGKTMYRLADKFYIQNKSLAKFYPKAIYSGLL</sequence>
<evidence type="ECO:0000256" key="1">
    <source>
        <dbReference type="ARBA" id="ARBA00004389"/>
    </source>
</evidence>
<comment type="subcellular location">
    <subcellularLocation>
        <location evidence="1">Endoplasmic reticulum membrane</location>
        <topology evidence="1">Single-pass membrane protein</topology>
    </subcellularLocation>
</comment>
<dbReference type="EMBL" id="CP012040">
    <property type="protein sequence ID" value="AKP50059.1"/>
    <property type="molecule type" value="Genomic_DNA"/>
</dbReference>
<evidence type="ECO:0000256" key="5">
    <source>
        <dbReference type="ARBA" id="ARBA00023136"/>
    </source>
</evidence>